<dbReference type="PANTHER" id="PTHR30404:SF6">
    <property type="entry name" value="N-ACETYLMURAMOYL-L-ALANINE AMIDASE AMIB"/>
    <property type="match status" value="1"/>
</dbReference>
<dbReference type="EC" id="3.5.1.28" evidence="3"/>
<dbReference type="PANTHER" id="PTHR30404">
    <property type="entry name" value="N-ACETYLMURAMOYL-L-ALANINE AMIDASE"/>
    <property type="match status" value="1"/>
</dbReference>
<dbReference type="SMART" id="SM00257">
    <property type="entry name" value="LysM"/>
    <property type="match status" value="2"/>
</dbReference>
<dbReference type="KEGG" id="ged:FVIR_GE00267"/>
<dbReference type="PATRIC" id="fig|1070130.3.peg.429"/>
<keyword evidence="8" id="KW-1185">Reference proteome</keyword>
<name>A0A143WQS9_9ENTR</name>
<keyword evidence="4 7" id="KW-0378">Hydrolase</keyword>
<evidence type="ECO:0000313" key="7">
    <source>
        <dbReference type="EMBL" id="CUX96136.1"/>
    </source>
</evidence>
<dbReference type="SUPFAM" id="SSF54106">
    <property type="entry name" value="LysM domain"/>
    <property type="match status" value="2"/>
</dbReference>
<evidence type="ECO:0000256" key="5">
    <source>
        <dbReference type="ARBA" id="ARBA00023316"/>
    </source>
</evidence>
<dbReference type="InterPro" id="IPR002508">
    <property type="entry name" value="MurNAc-LAA_cat"/>
</dbReference>
<dbReference type="GO" id="GO:0008745">
    <property type="term" value="F:N-acetylmuramoyl-L-alanine amidase activity"/>
    <property type="evidence" value="ECO:0007669"/>
    <property type="project" value="UniProtKB-EC"/>
</dbReference>
<dbReference type="PROSITE" id="PS51782">
    <property type="entry name" value="LYSM"/>
    <property type="match status" value="2"/>
</dbReference>
<dbReference type="GO" id="GO:0071555">
    <property type="term" value="P:cell wall organization"/>
    <property type="evidence" value="ECO:0007669"/>
    <property type="project" value="UniProtKB-KW"/>
</dbReference>
<dbReference type="Pfam" id="PF01476">
    <property type="entry name" value="LysM"/>
    <property type="match status" value="2"/>
</dbReference>
<accession>A0A143WQS9</accession>
<gene>
    <name evidence="7" type="primary">amiB</name>
    <name evidence="7" type="ORF">FVIR_GE00267</name>
</gene>
<dbReference type="GO" id="GO:0030288">
    <property type="term" value="C:outer membrane-bounded periplasmic space"/>
    <property type="evidence" value="ECO:0007669"/>
    <property type="project" value="TreeGrafter"/>
</dbReference>
<dbReference type="Pfam" id="PF01520">
    <property type="entry name" value="Amidase_3"/>
    <property type="match status" value="1"/>
</dbReference>
<reference evidence="8" key="1">
    <citation type="submission" date="2016-01" db="EMBL/GenBank/DDBJ databases">
        <authorList>
            <person name="Husnik F."/>
        </authorList>
    </citation>
    <scope>NUCLEOTIDE SEQUENCE [LARGE SCALE GENOMIC DNA]</scope>
</reference>
<dbReference type="InterPro" id="IPR050695">
    <property type="entry name" value="N-acetylmuramoyl_amidase_3"/>
</dbReference>
<dbReference type="STRING" id="1070130.FVIR_GE00267"/>
<evidence type="ECO:0000256" key="3">
    <source>
        <dbReference type="ARBA" id="ARBA00011901"/>
    </source>
</evidence>
<proteinExistence type="inferred from homology"/>
<sequence length="581" mass="65060">MKIKYRIILALIVFLMIKQTVAAILVDSNIANSVNKATISIWFKKKPIYSFFLLHKPERVVLDIYQKNLTKRLPLEFSKKNIIKRIRTSKPVNKQSSRLVLELTCKSNVKASIRQIKKNYNIILVVTSQQPTARVSVLKIQSNKSFLRIQSPLKLVKNPNIKSKKIIKNFTAVIKPTSILTTTDYSQLLVNIKPIVVAVDAGHGGQDPGATGPNGLHEKNVTIAIARKLKILLEADTMFKPVLTRNDNYFISLLNRSDVARKNGASVLISIHANAALNRSARGASVWILSNKRAKSEMVNWLEQREKKPKSSGSVGDFLANKKIDPYLSQVLLDLQFGYSQRVGYDIAVKVLSQLQRVSALHKRRPEYASLSVLRLPDIPSLLVEIGFISNIKEEQLLSSNKYQNKIANAIYMGLRTYFLTDPLKTTSQKLKKKSQDVNPVLNISTNHTKIAKYSNTSMLVPSVSYHIVKANETLSSISRQYDISISSIRTLNAIKKNGILIGQKLSLPVSRSLQTVLPLKIISNKPVTLSSIPYQHKIVRGDTLIAIALHYRVPIIEIKRINGMTSNKLILGQVLSIPSV</sequence>
<dbReference type="InterPro" id="IPR036779">
    <property type="entry name" value="LysM_dom_sf"/>
</dbReference>
<dbReference type="CDD" id="cd02696">
    <property type="entry name" value="MurNAc-LAA"/>
    <property type="match status" value="1"/>
</dbReference>
<keyword evidence="5" id="KW-0961">Cell wall biogenesis/degradation</keyword>
<feature type="domain" description="LysM" evidence="6">
    <location>
        <begin position="535"/>
        <end position="578"/>
    </location>
</feature>
<evidence type="ECO:0000313" key="8">
    <source>
        <dbReference type="Proteomes" id="UP000095665"/>
    </source>
</evidence>
<dbReference type="EMBL" id="LN999832">
    <property type="protein sequence ID" value="CUX96136.1"/>
    <property type="molecule type" value="Genomic_DNA"/>
</dbReference>
<dbReference type="InterPro" id="IPR018392">
    <property type="entry name" value="LysM"/>
</dbReference>
<evidence type="ECO:0000259" key="6">
    <source>
        <dbReference type="PROSITE" id="PS51782"/>
    </source>
</evidence>
<dbReference type="AlphaFoldDB" id="A0A143WQS9"/>
<dbReference type="Gene3D" id="3.40.630.40">
    <property type="entry name" value="Zn-dependent exopeptidases"/>
    <property type="match status" value="1"/>
</dbReference>
<dbReference type="OrthoDB" id="9806267at2"/>
<protein>
    <recommendedName>
        <fullName evidence="3">N-acetylmuramoyl-L-alanine amidase</fullName>
        <ecNumber evidence="3">3.5.1.28</ecNumber>
    </recommendedName>
</protein>
<dbReference type="Proteomes" id="UP000095665">
    <property type="component" value="Chromosome I"/>
</dbReference>
<feature type="domain" description="LysM" evidence="6">
    <location>
        <begin position="465"/>
        <end position="508"/>
    </location>
</feature>
<dbReference type="Gene3D" id="3.10.350.10">
    <property type="entry name" value="LysM domain"/>
    <property type="match status" value="2"/>
</dbReference>
<comment type="catalytic activity">
    <reaction evidence="1">
        <text>Hydrolyzes the link between N-acetylmuramoyl residues and L-amino acid residues in certain cell-wall glycopeptides.</text>
        <dbReference type="EC" id="3.5.1.28"/>
    </reaction>
</comment>
<evidence type="ECO:0000256" key="4">
    <source>
        <dbReference type="ARBA" id="ARBA00022801"/>
    </source>
</evidence>
<dbReference type="SMART" id="SM00646">
    <property type="entry name" value="Ami_3"/>
    <property type="match status" value="1"/>
</dbReference>
<dbReference type="GO" id="GO:0009253">
    <property type="term" value="P:peptidoglycan catabolic process"/>
    <property type="evidence" value="ECO:0007669"/>
    <property type="project" value="InterPro"/>
</dbReference>
<evidence type="ECO:0000256" key="2">
    <source>
        <dbReference type="ARBA" id="ARBA00010860"/>
    </source>
</evidence>
<dbReference type="SUPFAM" id="SSF53187">
    <property type="entry name" value="Zn-dependent exopeptidases"/>
    <property type="match status" value="1"/>
</dbReference>
<organism evidence="7 8">
    <name type="scientific">Candidatus Gullanella endobia</name>
    <dbReference type="NCBI Taxonomy" id="1070130"/>
    <lineage>
        <taxon>Bacteria</taxon>
        <taxon>Pseudomonadati</taxon>
        <taxon>Pseudomonadota</taxon>
        <taxon>Gammaproteobacteria</taxon>
        <taxon>Enterobacterales</taxon>
        <taxon>Enterobacteriaceae</taxon>
        <taxon>Candidatus Gullanella</taxon>
    </lineage>
</organism>
<comment type="similarity">
    <text evidence="2">Belongs to the N-acetylmuramoyl-L-alanine amidase 3 family.</text>
</comment>
<evidence type="ECO:0000256" key="1">
    <source>
        <dbReference type="ARBA" id="ARBA00001561"/>
    </source>
</evidence>
<dbReference type="CDD" id="cd00118">
    <property type="entry name" value="LysM"/>
    <property type="match status" value="2"/>
</dbReference>
<dbReference type="Gene3D" id="2.60.40.3500">
    <property type="match status" value="1"/>
</dbReference>